<sequence length="76" mass="8767">MSDDQLMKIVCLDFPPHRKSFINLDDSLNFTKKSFKNRFASSSTCRTREAYCTTMSRITSLDCCRCWTSWSNGPNA</sequence>
<comment type="caution">
    <text evidence="1">The sequence shown here is derived from an EMBL/GenBank/DDBJ whole genome shotgun (WGS) entry which is preliminary data.</text>
</comment>
<evidence type="ECO:0000313" key="2">
    <source>
        <dbReference type="Proteomes" id="UP000824120"/>
    </source>
</evidence>
<protein>
    <submittedName>
        <fullName evidence="1">Uncharacterized protein</fullName>
    </submittedName>
</protein>
<organism evidence="1 2">
    <name type="scientific">Solanum commersonii</name>
    <name type="common">Commerson's wild potato</name>
    <name type="synonym">Commerson's nightshade</name>
    <dbReference type="NCBI Taxonomy" id="4109"/>
    <lineage>
        <taxon>Eukaryota</taxon>
        <taxon>Viridiplantae</taxon>
        <taxon>Streptophyta</taxon>
        <taxon>Embryophyta</taxon>
        <taxon>Tracheophyta</taxon>
        <taxon>Spermatophyta</taxon>
        <taxon>Magnoliopsida</taxon>
        <taxon>eudicotyledons</taxon>
        <taxon>Gunneridae</taxon>
        <taxon>Pentapetalae</taxon>
        <taxon>asterids</taxon>
        <taxon>lamiids</taxon>
        <taxon>Solanales</taxon>
        <taxon>Solanaceae</taxon>
        <taxon>Solanoideae</taxon>
        <taxon>Solaneae</taxon>
        <taxon>Solanum</taxon>
    </lineage>
</organism>
<dbReference type="Proteomes" id="UP000824120">
    <property type="component" value="Chromosome 4"/>
</dbReference>
<keyword evidence="2" id="KW-1185">Reference proteome</keyword>
<accession>A0A9J5ZIF9</accession>
<dbReference type="EMBL" id="JACXVP010000004">
    <property type="protein sequence ID" value="KAG5610646.1"/>
    <property type="molecule type" value="Genomic_DNA"/>
</dbReference>
<evidence type="ECO:0000313" key="1">
    <source>
        <dbReference type="EMBL" id="KAG5610646.1"/>
    </source>
</evidence>
<dbReference type="AlphaFoldDB" id="A0A9J5ZIF9"/>
<name>A0A9J5ZIF9_SOLCO</name>
<proteinExistence type="predicted"/>
<gene>
    <name evidence="1" type="ORF">H5410_021927</name>
</gene>
<reference evidence="1 2" key="1">
    <citation type="submission" date="2020-09" db="EMBL/GenBank/DDBJ databases">
        <title>De no assembly of potato wild relative species, Solanum commersonii.</title>
        <authorList>
            <person name="Cho K."/>
        </authorList>
    </citation>
    <scope>NUCLEOTIDE SEQUENCE [LARGE SCALE GENOMIC DNA]</scope>
    <source>
        <strain evidence="1">LZ3.2</strain>
        <tissue evidence="1">Leaf</tissue>
    </source>
</reference>